<gene>
    <name evidence="2" type="ORF">D3M95_03240</name>
</gene>
<evidence type="ECO:0000313" key="3">
    <source>
        <dbReference type="Proteomes" id="UP000285278"/>
    </source>
</evidence>
<dbReference type="Gene3D" id="3.60.21.10">
    <property type="match status" value="1"/>
</dbReference>
<dbReference type="GO" id="GO:0016020">
    <property type="term" value="C:membrane"/>
    <property type="evidence" value="ECO:0007669"/>
    <property type="project" value="GOC"/>
</dbReference>
<organism evidence="2 3">
    <name type="scientific">Corynebacterium falsenii</name>
    <dbReference type="NCBI Taxonomy" id="108486"/>
    <lineage>
        <taxon>Bacteria</taxon>
        <taxon>Bacillati</taxon>
        <taxon>Actinomycetota</taxon>
        <taxon>Actinomycetes</taxon>
        <taxon>Mycobacteriales</taxon>
        <taxon>Corynebacteriaceae</taxon>
        <taxon>Corynebacterium</taxon>
    </lineage>
</organism>
<dbReference type="GO" id="GO:0008758">
    <property type="term" value="F:UDP-2,3-diacylglucosamine hydrolase activity"/>
    <property type="evidence" value="ECO:0007669"/>
    <property type="project" value="TreeGrafter"/>
</dbReference>
<dbReference type="RefSeq" id="WP_039911712.1">
    <property type="nucleotide sequence ID" value="NZ_CBCRUA010000002.1"/>
</dbReference>
<keyword evidence="3" id="KW-1185">Reference proteome</keyword>
<dbReference type="GO" id="GO:0009245">
    <property type="term" value="P:lipid A biosynthetic process"/>
    <property type="evidence" value="ECO:0007669"/>
    <property type="project" value="TreeGrafter"/>
</dbReference>
<dbReference type="InterPro" id="IPR004843">
    <property type="entry name" value="Calcineurin-like_PHP"/>
</dbReference>
<dbReference type="InterPro" id="IPR029052">
    <property type="entry name" value="Metallo-depent_PP-like"/>
</dbReference>
<dbReference type="AlphaFoldDB" id="A0A418Q9I4"/>
<proteinExistence type="predicted"/>
<feature type="domain" description="Calcineurin-like phosphoesterase" evidence="1">
    <location>
        <begin position="52"/>
        <end position="246"/>
    </location>
</feature>
<dbReference type="Proteomes" id="UP000285278">
    <property type="component" value="Unassembled WGS sequence"/>
</dbReference>
<evidence type="ECO:0000259" key="1">
    <source>
        <dbReference type="Pfam" id="PF00149"/>
    </source>
</evidence>
<dbReference type="STRING" id="1451189.CFAL_11110"/>
<sequence>MAAKLAAAAGAATVAGLGTLAAANREITQFRLHHVEVPLLEPGSLPDDWESFRILHVSDFHMLANQTTKQRWISQLDDLDPDLVINTGDNLGEAEGVPGVLNALGPLLDRPGVFVFGSNDYFAPRPVNPFIYLLGKKRKPSSVELPWKGMRAAFIERGWFDATNTRVEFAIDPEATGSLSGAPKLKLAIAGVDDPHHDLDDYDAIAGPPNPDADLAIGLSHSPEPAVLDRFAADGYQLVLSGHTHGGQLCLPGGRAIVTNCGIDRTRVAGLSRWTERMWLHVSNGLGNSKYVPFRTFCRPSATLVHVTEKTR</sequence>
<evidence type="ECO:0000313" key="2">
    <source>
        <dbReference type="EMBL" id="RIX36356.1"/>
    </source>
</evidence>
<comment type="caution">
    <text evidence="2">The sequence shown here is derived from an EMBL/GenBank/DDBJ whole genome shotgun (WGS) entry which is preliminary data.</text>
</comment>
<dbReference type="PANTHER" id="PTHR31302">
    <property type="entry name" value="TRANSMEMBRANE PROTEIN WITH METALLOPHOSPHOESTERASE DOMAIN-RELATED"/>
    <property type="match status" value="1"/>
</dbReference>
<reference evidence="2 3" key="1">
    <citation type="submission" date="2018-09" db="EMBL/GenBank/DDBJ databases">
        <title>Optimization and identification of Corynebacterium falsenii FN1-14 from fish paste.</title>
        <authorList>
            <person name="Daroonpunt R."/>
            <person name="Tanasupawat S."/>
        </authorList>
    </citation>
    <scope>NUCLEOTIDE SEQUENCE [LARGE SCALE GENOMIC DNA]</scope>
    <source>
        <strain evidence="2 3">FN1-14</strain>
    </source>
</reference>
<accession>A0A418Q9I4</accession>
<dbReference type="Pfam" id="PF00149">
    <property type="entry name" value="Metallophos"/>
    <property type="match status" value="1"/>
</dbReference>
<dbReference type="SUPFAM" id="SSF56300">
    <property type="entry name" value="Metallo-dependent phosphatases"/>
    <property type="match status" value="1"/>
</dbReference>
<name>A0A418Q9I4_9CORY</name>
<protein>
    <submittedName>
        <fullName evidence="2">Metallophosphoesterase</fullName>
    </submittedName>
</protein>
<dbReference type="OrthoDB" id="9780884at2"/>
<dbReference type="EMBL" id="QXJK01000002">
    <property type="protein sequence ID" value="RIX36356.1"/>
    <property type="molecule type" value="Genomic_DNA"/>
</dbReference>
<dbReference type="InterPro" id="IPR051158">
    <property type="entry name" value="Metallophosphoesterase_sf"/>
</dbReference>
<dbReference type="PANTHER" id="PTHR31302:SF20">
    <property type="entry name" value="CONSERVED PROTEIN"/>
    <property type="match status" value="1"/>
</dbReference>